<dbReference type="EMBL" id="FOFD01000001">
    <property type="protein sequence ID" value="SEP84788.1"/>
    <property type="molecule type" value="Genomic_DNA"/>
</dbReference>
<protein>
    <submittedName>
        <fullName evidence="1">Uncharacterized protein</fullName>
    </submittedName>
</protein>
<keyword evidence="2" id="KW-1185">Reference proteome</keyword>
<sequence>MYRLQCDSCDLERERTNWADANREASDHEAKYADHWVSIVDVREV</sequence>
<proteinExistence type="predicted"/>
<reference evidence="2" key="1">
    <citation type="submission" date="2016-10" db="EMBL/GenBank/DDBJ databases">
        <authorList>
            <person name="Varghese N."/>
            <person name="Submissions S."/>
        </authorList>
    </citation>
    <scope>NUCLEOTIDE SEQUENCE [LARGE SCALE GENOMIC DNA]</scope>
    <source>
        <strain evidence="2">DSM 25055</strain>
    </source>
</reference>
<dbReference type="RefSeq" id="WP_175480019.1">
    <property type="nucleotide sequence ID" value="NZ_FOFD01000001.1"/>
</dbReference>
<dbReference type="Proteomes" id="UP000199114">
    <property type="component" value="Unassembled WGS sequence"/>
</dbReference>
<name>A0A1H9B993_9EURY</name>
<dbReference type="AlphaFoldDB" id="A0A1H9B993"/>
<gene>
    <name evidence="1" type="ORF">SAMN04489841_0655</name>
</gene>
<dbReference type="OrthoDB" id="154641at2157"/>
<evidence type="ECO:0000313" key="1">
    <source>
        <dbReference type="EMBL" id="SEP84788.1"/>
    </source>
</evidence>
<organism evidence="1 2">
    <name type="scientific">Natrinema salaciae</name>
    <dbReference type="NCBI Taxonomy" id="1186196"/>
    <lineage>
        <taxon>Archaea</taxon>
        <taxon>Methanobacteriati</taxon>
        <taxon>Methanobacteriota</taxon>
        <taxon>Stenosarchaea group</taxon>
        <taxon>Halobacteria</taxon>
        <taxon>Halobacteriales</taxon>
        <taxon>Natrialbaceae</taxon>
        <taxon>Natrinema</taxon>
    </lineage>
</organism>
<evidence type="ECO:0000313" key="2">
    <source>
        <dbReference type="Proteomes" id="UP000199114"/>
    </source>
</evidence>
<accession>A0A1H9B993</accession>